<sequence>MRAPEDSLALLALASRPKFSWASTRLQIEQLGSPTAVLDASYDGQLINGERDGELQTAASMVADLERRSIHVSTVVSDDYPAALRTVHDAPPVLYWQGALSSRDNDAVAIVGTRQPSQGGEAFARDLARILASHDVPVVSGLARGIDTVAIRASLEAGGRTVAVIGTGHGVYYPRENASLQDELARDHLLLSQFPPGASASKRSFPMRNVVMSGFSSATVIAEAGETSGTRIQARAALKHGRPLILSAHVARTIAWAQDILKGGYDVSVAEDANDAADLVLALHRRRDQAAQGSFFGALLAS</sequence>
<evidence type="ECO:0000313" key="4">
    <source>
        <dbReference type="Proteomes" id="UP000316125"/>
    </source>
</evidence>
<gene>
    <name evidence="3" type="ORF">FIV50_12870</name>
</gene>
<organism evidence="3 4">
    <name type="scientific">Microbacterium foliorum</name>
    <dbReference type="NCBI Taxonomy" id="104336"/>
    <lineage>
        <taxon>Bacteria</taxon>
        <taxon>Bacillati</taxon>
        <taxon>Actinomycetota</taxon>
        <taxon>Actinomycetes</taxon>
        <taxon>Micrococcales</taxon>
        <taxon>Microbacteriaceae</taxon>
        <taxon>Microbacterium</taxon>
    </lineage>
</organism>
<evidence type="ECO:0000256" key="1">
    <source>
        <dbReference type="ARBA" id="ARBA00006525"/>
    </source>
</evidence>
<reference evidence="3 4" key="1">
    <citation type="submission" date="2019-06" db="EMBL/GenBank/DDBJ databases">
        <title>Complete genome of Microbacterium foliorum M2.</title>
        <authorList>
            <person name="Cao G."/>
        </authorList>
    </citation>
    <scope>NUCLEOTIDE SEQUENCE [LARGE SCALE GENOMIC DNA]</scope>
    <source>
        <strain evidence="3 4">M2</strain>
    </source>
</reference>
<feature type="domain" description="Smf/DprA SLOG" evidence="2">
    <location>
        <begin position="73"/>
        <end position="246"/>
    </location>
</feature>
<accession>A0A4Y5YRZ9</accession>
<protein>
    <submittedName>
        <fullName evidence="3">DNA-processing protein DprA</fullName>
    </submittedName>
</protein>
<dbReference type="AlphaFoldDB" id="A0A4Y5YRZ9"/>
<dbReference type="Proteomes" id="UP000316125">
    <property type="component" value="Chromosome"/>
</dbReference>
<dbReference type="SUPFAM" id="SSF102405">
    <property type="entry name" value="MCP/YpsA-like"/>
    <property type="match status" value="1"/>
</dbReference>
<evidence type="ECO:0000313" key="3">
    <source>
        <dbReference type="EMBL" id="QDE35600.1"/>
    </source>
</evidence>
<proteinExistence type="inferred from homology"/>
<dbReference type="OrthoDB" id="9785707at2"/>
<name>A0A4Y5YRZ9_9MICO</name>
<evidence type="ECO:0000259" key="2">
    <source>
        <dbReference type="Pfam" id="PF02481"/>
    </source>
</evidence>
<comment type="similarity">
    <text evidence="1">Belongs to the DprA/Smf family.</text>
</comment>
<dbReference type="PANTHER" id="PTHR43022:SF1">
    <property type="entry name" value="PROTEIN SMF"/>
    <property type="match status" value="1"/>
</dbReference>
<dbReference type="PANTHER" id="PTHR43022">
    <property type="entry name" value="PROTEIN SMF"/>
    <property type="match status" value="1"/>
</dbReference>
<dbReference type="GO" id="GO:0009294">
    <property type="term" value="P:DNA-mediated transformation"/>
    <property type="evidence" value="ECO:0007669"/>
    <property type="project" value="InterPro"/>
</dbReference>
<dbReference type="Gene3D" id="3.40.50.450">
    <property type="match status" value="1"/>
</dbReference>
<dbReference type="InterPro" id="IPR003488">
    <property type="entry name" value="DprA"/>
</dbReference>
<dbReference type="InterPro" id="IPR057666">
    <property type="entry name" value="DrpA_SLOG"/>
</dbReference>
<dbReference type="RefSeq" id="WP_140037774.1">
    <property type="nucleotide sequence ID" value="NZ_CP041040.1"/>
</dbReference>
<dbReference type="Pfam" id="PF02481">
    <property type="entry name" value="DNA_processg_A"/>
    <property type="match status" value="1"/>
</dbReference>
<dbReference type="EMBL" id="CP041040">
    <property type="protein sequence ID" value="QDE35600.1"/>
    <property type="molecule type" value="Genomic_DNA"/>
</dbReference>